<comment type="caution">
    <text evidence="1">The sequence shown here is derived from an EMBL/GenBank/DDBJ whole genome shotgun (WGS) entry which is preliminary data.</text>
</comment>
<organism evidence="1 2">
    <name type="scientific">Catharanthus roseus</name>
    <name type="common">Madagascar periwinkle</name>
    <name type="synonym">Vinca rosea</name>
    <dbReference type="NCBI Taxonomy" id="4058"/>
    <lineage>
        <taxon>Eukaryota</taxon>
        <taxon>Viridiplantae</taxon>
        <taxon>Streptophyta</taxon>
        <taxon>Embryophyta</taxon>
        <taxon>Tracheophyta</taxon>
        <taxon>Spermatophyta</taxon>
        <taxon>Magnoliopsida</taxon>
        <taxon>eudicotyledons</taxon>
        <taxon>Gunneridae</taxon>
        <taxon>Pentapetalae</taxon>
        <taxon>asterids</taxon>
        <taxon>lamiids</taxon>
        <taxon>Gentianales</taxon>
        <taxon>Apocynaceae</taxon>
        <taxon>Rauvolfioideae</taxon>
        <taxon>Vinceae</taxon>
        <taxon>Catharanthinae</taxon>
        <taxon>Catharanthus</taxon>
    </lineage>
</organism>
<accession>A0ACB9ZSH1</accession>
<protein>
    <submittedName>
        <fullName evidence="1">Uncharacterized protein</fullName>
    </submittedName>
</protein>
<evidence type="ECO:0000313" key="2">
    <source>
        <dbReference type="Proteomes" id="UP001060085"/>
    </source>
</evidence>
<gene>
    <name evidence="1" type="ORF">M9H77_36664</name>
</gene>
<evidence type="ECO:0000313" key="1">
    <source>
        <dbReference type="EMBL" id="KAI5650659.1"/>
    </source>
</evidence>
<dbReference type="Proteomes" id="UP001060085">
    <property type="component" value="Linkage Group LG08"/>
</dbReference>
<sequence length="1159" mass="127787">MEVVASEVGLKMESGTRRNQTLICAPLMADTVDQMLGLMLKAKNSGADLVEVRLDHLKSFNPSSDIEILIKHCPLPTLFTYRPAWEGGQYEGDDKGRFDALHLAMELGADYVDVELQVIHEFHSSMLENKPSKCKIIVSSHNYHNTPSAEDLGNLVARIQASGADIVKIATTATDITDVARIFQITVHSQVPIIAMVMGERGLMSRILCPKFGGYLTFGTLESGKVSAPGQPTIDDLVNLYNFRQMGPDTKIFGIVGKPVFHSKSPKLYNPAFRSVGFDGVFMHLLVDDVRKFLETYSSPDFAGFSCTIPHKEEALKCCDEVDPVAKSIGAVNCLIRNADGKLFGCNTDYIGAISAIEDGLRDSGHITSANESPLANKLFVVIGAGGAGKALAYGAKEKGARVVVANRTYERARVIADTVGGQALTLSELDNFHPEDGMILANTTSIGMQPKVDETPISKEALKHYALVFDAVYTPKITRLLREAEECGAKIVTGVEMFIGQAYEQYERFTGLPGQTLKATLINNDVMFRACELYSIAYEFGSNPVSWLKGKLIALARSGRIANARKLFDEMPDRDTIAWNAMLTGYVQLGFYEEALKLFGRMRNSNSKPDNFTFTSILSACSGLGNLQFGLKLHALVVGFGYNSFLPVNNSLIDFYGKCLSSCEAYRVFKDMVFKNEVSWCSLLFAHVNAGCFDVASDVFYAMPKRVLIAWNTMIAGYAKDSQYELCLDLFKKMLEYSCSPDQWTLSSLMNACAESDHSCYGCMMHGFIVKCGWSLAVEVNNSIISTYARFGFQNEVLKLFECGGNLNQVSWNAIIDAHMKMGNVHEALLAFHQAPKKNVISWTSMISGYVGNGHAEQGIGSFVEMMICGIKPDDFTLGAVLHASASLATLGHGKMVHGCAIRFGFHNYVYIGNGLVNMYAKCGDIVDSFRVFNDIVGRNLISCNTMLFAFGLHGLPAEALQLFEVMVASGVKPDRVTFIGLLMTCSHSGLIEKGRTVFEIMESVHGICPDVDHVTCMLNILGRGGHLNEARVLADKHLNMWNKKTSSLEVLFGASSGHGDIRTGREMGEQLQILEPENEMSYVLLSNMYCAMGQWKEAEMVRRTMIHQQVKKMPGLSWIETQKGEEKQFGAIYFEDLVVSQNDNFKILTNPQDRIQI</sequence>
<dbReference type="EMBL" id="CM044708">
    <property type="protein sequence ID" value="KAI5650659.1"/>
    <property type="molecule type" value="Genomic_DNA"/>
</dbReference>
<reference evidence="2" key="1">
    <citation type="journal article" date="2023" name="Nat. Plants">
        <title>Single-cell RNA sequencing provides a high-resolution roadmap for understanding the multicellular compartmentation of specialized metabolism.</title>
        <authorList>
            <person name="Sun S."/>
            <person name="Shen X."/>
            <person name="Li Y."/>
            <person name="Li Y."/>
            <person name="Wang S."/>
            <person name="Li R."/>
            <person name="Zhang H."/>
            <person name="Shen G."/>
            <person name="Guo B."/>
            <person name="Wei J."/>
            <person name="Xu J."/>
            <person name="St-Pierre B."/>
            <person name="Chen S."/>
            <person name="Sun C."/>
        </authorList>
    </citation>
    <scope>NUCLEOTIDE SEQUENCE [LARGE SCALE GENOMIC DNA]</scope>
</reference>
<keyword evidence="2" id="KW-1185">Reference proteome</keyword>
<name>A0ACB9ZSH1_CATRO</name>
<proteinExistence type="predicted"/>